<dbReference type="GO" id="GO:0006508">
    <property type="term" value="P:proteolysis"/>
    <property type="evidence" value="ECO:0007669"/>
    <property type="project" value="UniProtKB-KW"/>
</dbReference>
<dbReference type="InterPro" id="IPR029058">
    <property type="entry name" value="AB_hydrolase_fold"/>
</dbReference>
<dbReference type="Gene3D" id="3.40.50.12670">
    <property type="match status" value="2"/>
</dbReference>
<evidence type="ECO:0000313" key="4">
    <source>
        <dbReference type="EMBL" id="DBA03235.1"/>
    </source>
</evidence>
<dbReference type="PANTHER" id="PTHR11802">
    <property type="entry name" value="SERINE PROTEASE FAMILY S10 SERINE CARBOXYPEPTIDASE"/>
    <property type="match status" value="1"/>
</dbReference>
<keyword evidence="2" id="KW-0732">Signal</keyword>
<dbReference type="PRINTS" id="PR00724">
    <property type="entry name" value="CRBOXYPTASEC"/>
</dbReference>
<dbReference type="SUPFAM" id="SSF53474">
    <property type="entry name" value="alpha/beta-Hydrolases"/>
    <property type="match status" value="2"/>
</dbReference>
<keyword evidence="2" id="KW-0378">Hydrolase</keyword>
<protein>
    <recommendedName>
        <fullName evidence="2">Carboxypeptidase</fullName>
        <ecNumber evidence="2">3.4.16.-</ecNumber>
    </recommendedName>
</protein>
<evidence type="ECO:0000313" key="5">
    <source>
        <dbReference type="Proteomes" id="UP001146120"/>
    </source>
</evidence>
<keyword evidence="2" id="KW-0121">Carboxypeptidase</keyword>
<dbReference type="PANTHER" id="PTHR11802:SF201">
    <property type="entry name" value="CARBOXYPEPTIDASE"/>
    <property type="match status" value="1"/>
</dbReference>
<feature type="chain" id="PRO_5043094504" description="Carboxypeptidase" evidence="2">
    <location>
        <begin position="18"/>
        <end position="1085"/>
    </location>
</feature>
<dbReference type="InterPro" id="IPR033124">
    <property type="entry name" value="Ser_caboxypep_his_AS"/>
</dbReference>
<dbReference type="Proteomes" id="UP001146120">
    <property type="component" value="Unassembled WGS sequence"/>
</dbReference>
<evidence type="ECO:0000256" key="2">
    <source>
        <dbReference type="RuleBase" id="RU361156"/>
    </source>
</evidence>
<dbReference type="EMBL" id="DAKRPA010000021">
    <property type="protein sequence ID" value="DBA03235.1"/>
    <property type="molecule type" value="Genomic_DNA"/>
</dbReference>
<comment type="caution">
    <text evidence="4">The sequence shown here is derived from an EMBL/GenBank/DDBJ whole genome shotgun (WGS) entry which is preliminary data.</text>
</comment>
<dbReference type="Pfam" id="PF00450">
    <property type="entry name" value="Peptidase_S10"/>
    <property type="match status" value="2"/>
</dbReference>
<dbReference type="AlphaFoldDB" id="A0AAV2ZBB7"/>
<reference evidence="4" key="1">
    <citation type="submission" date="2022-11" db="EMBL/GenBank/DDBJ databases">
        <authorList>
            <person name="Morgan W.R."/>
            <person name="Tartar A."/>
        </authorList>
    </citation>
    <scope>NUCLEOTIDE SEQUENCE</scope>
    <source>
        <strain evidence="4">ARSEF 373</strain>
    </source>
</reference>
<gene>
    <name evidence="4" type="ORF">N0F65_011594</name>
</gene>
<dbReference type="PROSITE" id="PS00131">
    <property type="entry name" value="CARBOXYPEPT_SER_SER"/>
    <property type="match status" value="2"/>
</dbReference>
<feature type="region of interest" description="Disordered" evidence="3">
    <location>
        <begin position="552"/>
        <end position="574"/>
    </location>
</feature>
<keyword evidence="5" id="KW-1185">Reference proteome</keyword>
<name>A0AAV2ZBB7_9STRA</name>
<dbReference type="Gene3D" id="3.40.50.1820">
    <property type="entry name" value="alpha/beta hydrolase"/>
    <property type="match status" value="2"/>
</dbReference>
<feature type="signal peptide" evidence="2">
    <location>
        <begin position="1"/>
        <end position="17"/>
    </location>
</feature>
<proteinExistence type="inferred from homology"/>
<sequence>MKLSLVGLCAAMLLVVATIVTQHASRISALRTSSSTEFAAMTPSASSDFPGAGDQIDHLPGQPEGYASRMFSGYLPLENGGNAFYFFAESQSTQPELDPVVLWLNGGPGASSLVGCFTENGPLLVNDDGHTLRKNDYSWNNKANLLCIESPVGVGYSWSAAKRTALGVYVSDDLAQAKDLYDALQKFFGKFPWLRENDFIISGESYGGVYVPTTARAIVQGNGANILPKINLKKFAVGNGVNEFSGISVMLFAYYHGLIGTEDYQAVRTACPEYKESTASGSFLSLNMTSSCGQAVVRVLTTIFQSHINSYNVYAQCAGLPLDGVEKITAHYLSPTNGFSHPVGNPLSLCLNNTDTSTYFNLPEVKAALHANTSLGTWSSAVLTDSFVKLISLVEKEDLDTRATLSYTSTLKSTVTPIWRELLAAGVKGVIYHGDVDIVCDFMSGQWAVESMELRRKSPRAPWMVNASGVPQSAGFVEQFEGLTFLTVKGAGHMVPMWKPAEASEMLKRFILQRYVLGSRPFSQAILNLTNDTPMAWSKINTSVQPSGRCARKERSREEAIPLTGGTGQHQPLTTKHRLAGPARRYAQYGAFFLVCMALGNLMVFQRQSFDGIAVESSVEEDHPGAADQIIGMPGLPEDYTARVFSGYLPLNNGGQAFYFFAESQSAKAEEDPVLLWLNGGPGASSLAGCFSENGPLLVNDDGETLRVNEYAWNKRANLLCIESPIGVGFSYNTSGVYSATDLSQADDLYEALQQFFVKFPWLLKNELVVSGESYGGVYVPTTARAIVEGNKKGDQPKLNLKKFVVGNGVNEFTGLSSVLFAYYHGFISTDDYNAVRNACPDMKESSPSANGMSVDLSEDCGRTLVTTLSSLMLAHINMYDVYRRCAGAPMDGVRALISEILQPQSGYPHPLGNPMVMCLNYSSSEVYFNRQDVRTAMHTNADIEHWTNDALTSVVVERMAPMIGIDYRSIARTKYLEYSGLLKQEVTPLWRYLLDHGVQGVIYHGDADMMCDLIGGLWAVESLQLPREVARKPWFVNMDGVDQSGGFVEQFANLTYLTVKGAGHMVPMWKPVEAEVMLERFILN</sequence>
<accession>A0AAV2ZBB7</accession>
<dbReference type="InterPro" id="IPR018202">
    <property type="entry name" value="Ser_caboxypep_ser_AS"/>
</dbReference>
<evidence type="ECO:0000256" key="1">
    <source>
        <dbReference type="ARBA" id="ARBA00009431"/>
    </source>
</evidence>
<comment type="similarity">
    <text evidence="1 2">Belongs to the peptidase S10 family.</text>
</comment>
<keyword evidence="2" id="KW-0645">Protease</keyword>
<dbReference type="GO" id="GO:0004185">
    <property type="term" value="F:serine-type carboxypeptidase activity"/>
    <property type="evidence" value="ECO:0007669"/>
    <property type="project" value="UniProtKB-UniRule"/>
</dbReference>
<dbReference type="EC" id="3.4.16.-" evidence="2"/>
<evidence type="ECO:0000256" key="3">
    <source>
        <dbReference type="SAM" id="MobiDB-lite"/>
    </source>
</evidence>
<dbReference type="PROSITE" id="PS00560">
    <property type="entry name" value="CARBOXYPEPT_SER_HIS"/>
    <property type="match status" value="2"/>
</dbReference>
<dbReference type="InterPro" id="IPR001563">
    <property type="entry name" value="Peptidase_S10"/>
</dbReference>
<organism evidence="4 5">
    <name type="scientific">Lagenidium giganteum</name>
    <dbReference type="NCBI Taxonomy" id="4803"/>
    <lineage>
        <taxon>Eukaryota</taxon>
        <taxon>Sar</taxon>
        <taxon>Stramenopiles</taxon>
        <taxon>Oomycota</taxon>
        <taxon>Peronosporomycetes</taxon>
        <taxon>Pythiales</taxon>
        <taxon>Pythiaceae</taxon>
    </lineage>
</organism>
<reference evidence="4" key="2">
    <citation type="journal article" date="2023" name="Microbiol Resour">
        <title>Decontamination and Annotation of the Draft Genome Sequence of the Oomycete Lagenidium giganteum ARSEF 373.</title>
        <authorList>
            <person name="Morgan W.R."/>
            <person name="Tartar A."/>
        </authorList>
    </citation>
    <scope>NUCLEOTIDE SEQUENCE</scope>
    <source>
        <strain evidence="4">ARSEF 373</strain>
    </source>
</reference>